<dbReference type="Gene3D" id="3.40.50.2300">
    <property type="match status" value="1"/>
</dbReference>
<keyword evidence="5" id="KW-1185">Reference proteome</keyword>
<sequence>MAKKRILIIDDEMDIREIARISLEKLRGWEVIAASSGKAGLELAEAEQPDAILLDVMMPGWDGKETLKQLKGNLNTQHIPVIWLTAQVQTTHRSSAVLGVSAVLIKPFDPIELPNQIEVALDANNIDNESSIR</sequence>
<dbReference type="EMBL" id="JAQOSQ010000006">
    <property type="protein sequence ID" value="MDJ1183092.1"/>
    <property type="molecule type" value="Genomic_DNA"/>
</dbReference>
<dbReference type="SUPFAM" id="SSF52172">
    <property type="entry name" value="CheY-like"/>
    <property type="match status" value="1"/>
</dbReference>
<evidence type="ECO:0000256" key="2">
    <source>
        <dbReference type="PROSITE-ProRule" id="PRU00169"/>
    </source>
</evidence>
<comment type="caution">
    <text evidence="4">The sequence shown here is derived from an EMBL/GenBank/DDBJ whole genome shotgun (WGS) entry which is preliminary data.</text>
</comment>
<dbReference type="CDD" id="cd17552">
    <property type="entry name" value="REC_RR468-like"/>
    <property type="match status" value="1"/>
</dbReference>
<gene>
    <name evidence="4" type="ORF">PMH09_07785</name>
</gene>
<dbReference type="InterPro" id="IPR011006">
    <property type="entry name" value="CheY-like_superfamily"/>
</dbReference>
<evidence type="ECO:0000259" key="3">
    <source>
        <dbReference type="PROSITE" id="PS50110"/>
    </source>
</evidence>
<keyword evidence="1 2" id="KW-0597">Phosphoprotein</keyword>
<accession>A0ABT7BV71</accession>
<dbReference type="Proteomes" id="UP001232992">
    <property type="component" value="Unassembled WGS sequence"/>
</dbReference>
<name>A0ABT7BV71_9CYAN</name>
<dbReference type="Pfam" id="PF00072">
    <property type="entry name" value="Response_reg"/>
    <property type="match status" value="1"/>
</dbReference>
<dbReference type="SMART" id="SM00448">
    <property type="entry name" value="REC"/>
    <property type="match status" value="1"/>
</dbReference>
<evidence type="ECO:0000256" key="1">
    <source>
        <dbReference type="ARBA" id="ARBA00022553"/>
    </source>
</evidence>
<dbReference type="InterPro" id="IPR050595">
    <property type="entry name" value="Bact_response_regulator"/>
</dbReference>
<feature type="domain" description="Response regulatory" evidence="3">
    <location>
        <begin position="5"/>
        <end position="121"/>
    </location>
</feature>
<proteinExistence type="predicted"/>
<evidence type="ECO:0000313" key="5">
    <source>
        <dbReference type="Proteomes" id="UP001232992"/>
    </source>
</evidence>
<organism evidence="4 5">
    <name type="scientific">Roseofilum casamattae BLCC-M143</name>
    <dbReference type="NCBI Taxonomy" id="3022442"/>
    <lineage>
        <taxon>Bacteria</taxon>
        <taxon>Bacillati</taxon>
        <taxon>Cyanobacteriota</taxon>
        <taxon>Cyanophyceae</taxon>
        <taxon>Desertifilales</taxon>
        <taxon>Desertifilaceae</taxon>
        <taxon>Roseofilum</taxon>
        <taxon>Roseofilum casamattae</taxon>
    </lineage>
</organism>
<reference evidence="4 5" key="1">
    <citation type="submission" date="2023-01" db="EMBL/GenBank/DDBJ databases">
        <title>Novel diversity within Roseofilum (Cyanobacteria; Desertifilaceae) from marine benthic mats with descriptions of four novel species.</title>
        <authorList>
            <person name="Wang Y."/>
            <person name="Berthold D.E."/>
            <person name="Hu J."/>
            <person name="Lefler F.W."/>
            <person name="Laughinghouse H.D. IV."/>
        </authorList>
    </citation>
    <scope>NUCLEOTIDE SEQUENCE [LARGE SCALE GENOMIC DNA]</scope>
    <source>
        <strain evidence="4 5">BLCC-M143</strain>
    </source>
</reference>
<feature type="modified residue" description="4-aspartylphosphate" evidence="2">
    <location>
        <position position="55"/>
    </location>
</feature>
<dbReference type="PROSITE" id="PS50110">
    <property type="entry name" value="RESPONSE_REGULATORY"/>
    <property type="match status" value="1"/>
</dbReference>
<dbReference type="RefSeq" id="WP_283757747.1">
    <property type="nucleotide sequence ID" value="NZ_JAQOSQ010000006.1"/>
</dbReference>
<dbReference type="PANTHER" id="PTHR44591">
    <property type="entry name" value="STRESS RESPONSE REGULATOR PROTEIN 1"/>
    <property type="match status" value="1"/>
</dbReference>
<dbReference type="InterPro" id="IPR001789">
    <property type="entry name" value="Sig_transdc_resp-reg_receiver"/>
</dbReference>
<dbReference type="PANTHER" id="PTHR44591:SF22">
    <property type="entry name" value="CHEY SUBFAMILY"/>
    <property type="match status" value="1"/>
</dbReference>
<protein>
    <submittedName>
        <fullName evidence="4">Response regulator</fullName>
    </submittedName>
</protein>
<evidence type="ECO:0000313" key="4">
    <source>
        <dbReference type="EMBL" id="MDJ1183092.1"/>
    </source>
</evidence>